<protein>
    <submittedName>
        <fullName evidence="2">Uncharacterized protein</fullName>
    </submittedName>
</protein>
<dbReference type="AlphaFoldDB" id="A0A7S0Z265"/>
<feature type="region of interest" description="Disordered" evidence="1">
    <location>
        <begin position="177"/>
        <end position="199"/>
    </location>
</feature>
<accession>A0A7S0Z265</accession>
<organism evidence="2">
    <name type="scientific">Hemiselmis tepida</name>
    <dbReference type="NCBI Taxonomy" id="464990"/>
    <lineage>
        <taxon>Eukaryota</taxon>
        <taxon>Cryptophyceae</taxon>
        <taxon>Cryptomonadales</taxon>
        <taxon>Hemiselmidaceae</taxon>
        <taxon>Hemiselmis</taxon>
    </lineage>
</organism>
<dbReference type="EMBL" id="HBFN01032376">
    <property type="protein sequence ID" value="CAD8805048.1"/>
    <property type="molecule type" value="Transcribed_RNA"/>
</dbReference>
<gene>
    <name evidence="2" type="ORF">HTEP1355_LOCUS18727</name>
</gene>
<proteinExistence type="predicted"/>
<name>A0A7S0Z265_9CRYP</name>
<evidence type="ECO:0000256" key="1">
    <source>
        <dbReference type="SAM" id="MobiDB-lite"/>
    </source>
</evidence>
<feature type="region of interest" description="Disordered" evidence="1">
    <location>
        <begin position="1"/>
        <end position="37"/>
    </location>
</feature>
<sequence>MADTERGEAPPVVKGKGRRERTEVERPPLGNTPVPGQIPSQIMKIIESAGHIDLSRLPPTWKAEHPDTPLAYREWGYERLRDYITTLHASIVMTPNASGRDFVLTMPGTPIPEKALVKKEKTPAGATGANAVVPALAEIIAANGGDAAGVARVLKQAKYRFTIEALAREVAIDLAKPAGAGRGKAPRGKKPTEGEAAAE</sequence>
<evidence type="ECO:0000313" key="2">
    <source>
        <dbReference type="EMBL" id="CAD8805048.1"/>
    </source>
</evidence>
<reference evidence="2" key="1">
    <citation type="submission" date="2021-01" db="EMBL/GenBank/DDBJ databases">
        <authorList>
            <person name="Corre E."/>
            <person name="Pelletier E."/>
            <person name="Niang G."/>
            <person name="Scheremetjew M."/>
            <person name="Finn R."/>
            <person name="Kale V."/>
            <person name="Holt S."/>
            <person name="Cochrane G."/>
            <person name="Meng A."/>
            <person name="Brown T."/>
            <person name="Cohen L."/>
        </authorList>
    </citation>
    <scope>NUCLEOTIDE SEQUENCE</scope>
    <source>
        <strain evidence="2">CCMP443</strain>
    </source>
</reference>